<comment type="caution">
    <text evidence="2">The sequence shown here is derived from an EMBL/GenBank/DDBJ whole genome shotgun (WGS) entry which is preliminary data.</text>
</comment>
<feature type="transmembrane region" description="Helical" evidence="1">
    <location>
        <begin position="149"/>
        <end position="171"/>
    </location>
</feature>
<gene>
    <name evidence="2" type="ORF">DL897_14420</name>
</gene>
<dbReference type="InterPro" id="IPR056926">
    <property type="entry name" value="FLQE3_permease"/>
</dbReference>
<dbReference type="RefSeq" id="WP_113659843.1">
    <property type="nucleotide sequence ID" value="NZ_KZ845671.1"/>
</dbReference>
<dbReference type="EMBL" id="QJKK01000009">
    <property type="protein sequence ID" value="RAL22600.1"/>
    <property type="molecule type" value="Genomic_DNA"/>
</dbReference>
<feature type="transmembrane region" description="Helical" evidence="1">
    <location>
        <begin position="191"/>
        <end position="216"/>
    </location>
</feature>
<name>A0A364K2E7_9BACL</name>
<feature type="transmembrane region" description="Helical" evidence="1">
    <location>
        <begin position="45"/>
        <end position="69"/>
    </location>
</feature>
<protein>
    <recommendedName>
        <fullName evidence="4">ABC transporter permease</fullName>
    </recommendedName>
</protein>
<accession>A0A364K2E7</accession>
<keyword evidence="1" id="KW-0472">Membrane</keyword>
<organism evidence="2 3">
    <name type="scientific">Thermoflavimicrobium daqui</name>
    <dbReference type="NCBI Taxonomy" id="2137476"/>
    <lineage>
        <taxon>Bacteria</taxon>
        <taxon>Bacillati</taxon>
        <taxon>Bacillota</taxon>
        <taxon>Bacilli</taxon>
        <taxon>Bacillales</taxon>
        <taxon>Thermoactinomycetaceae</taxon>
        <taxon>Thermoflavimicrobium</taxon>
    </lineage>
</organism>
<feature type="transmembrane region" description="Helical" evidence="1">
    <location>
        <begin position="120"/>
        <end position="142"/>
    </location>
</feature>
<dbReference type="Proteomes" id="UP000251213">
    <property type="component" value="Unassembled WGS sequence"/>
</dbReference>
<dbReference type="AlphaFoldDB" id="A0A364K2E7"/>
<dbReference type="Pfam" id="PF24686">
    <property type="entry name" value="FLQE3_permease"/>
    <property type="match status" value="1"/>
</dbReference>
<keyword evidence="1" id="KW-1133">Transmembrane helix</keyword>
<keyword evidence="1" id="KW-0812">Transmembrane</keyword>
<feature type="transmembrane region" description="Helical" evidence="1">
    <location>
        <begin position="90"/>
        <end position="108"/>
    </location>
</feature>
<dbReference type="OrthoDB" id="8480522at2"/>
<evidence type="ECO:0008006" key="4">
    <source>
        <dbReference type="Google" id="ProtNLM"/>
    </source>
</evidence>
<evidence type="ECO:0000313" key="3">
    <source>
        <dbReference type="Proteomes" id="UP000251213"/>
    </source>
</evidence>
<sequence>MSRRAAKLLNDIRFQWRHGFYFAYFVVTVMYICLLSLVPESVQSTVSVLILLSDPSVLGYFFIGGIVLLERGQNIMENLFVTPLRLSEYLWAKATSLPLLSLGSSLLIHRSVGDFNHYSWYLIIGVGLTSVFFTLFGLGVAVRHKTLNGFFLSSIFYTTLFFVPLLGYLNIVETPLYYLLPTQASLELIQASLQPIAISKGIGFIFLLLIWIWIAYHWAYRSFQKYVIKNIGGGS</sequence>
<proteinExistence type="predicted"/>
<keyword evidence="3" id="KW-1185">Reference proteome</keyword>
<evidence type="ECO:0000256" key="1">
    <source>
        <dbReference type="SAM" id="Phobius"/>
    </source>
</evidence>
<feature type="transmembrane region" description="Helical" evidence="1">
    <location>
        <begin position="21"/>
        <end position="39"/>
    </location>
</feature>
<evidence type="ECO:0000313" key="2">
    <source>
        <dbReference type="EMBL" id="RAL22600.1"/>
    </source>
</evidence>
<reference evidence="2 3" key="1">
    <citation type="submission" date="2018-06" db="EMBL/GenBank/DDBJ databases">
        <title>Thermoflavimicrobium daqus sp. nov., a thermophilic microbe isolated from Moutai-flavour Daqu.</title>
        <authorList>
            <person name="Wang X."/>
            <person name="Zhou H."/>
        </authorList>
    </citation>
    <scope>NUCLEOTIDE SEQUENCE [LARGE SCALE GENOMIC DNA]</scope>
    <source>
        <strain evidence="2 3">FBKL4.011</strain>
    </source>
</reference>
<reference evidence="2 3" key="2">
    <citation type="submission" date="2018-06" db="EMBL/GenBank/DDBJ databases">
        <authorList>
            <person name="Zhirakovskaya E."/>
        </authorList>
    </citation>
    <scope>NUCLEOTIDE SEQUENCE [LARGE SCALE GENOMIC DNA]</scope>
    <source>
        <strain evidence="2 3">FBKL4.011</strain>
    </source>
</reference>